<dbReference type="EMBL" id="CP001804">
    <property type="protein sequence ID" value="ACY15074.1"/>
    <property type="molecule type" value="Genomic_DNA"/>
</dbReference>
<evidence type="ECO:0000256" key="5">
    <source>
        <dbReference type="ARBA" id="ARBA00023004"/>
    </source>
</evidence>
<organism evidence="9 10">
    <name type="scientific">Haliangium ochraceum (strain DSM 14365 / JCM 11303 / SMP-2)</name>
    <dbReference type="NCBI Taxonomy" id="502025"/>
    <lineage>
        <taxon>Bacteria</taxon>
        <taxon>Pseudomonadati</taxon>
        <taxon>Myxococcota</taxon>
        <taxon>Polyangia</taxon>
        <taxon>Haliangiales</taxon>
        <taxon>Kofleriaceae</taxon>
        <taxon>Haliangium</taxon>
    </lineage>
</organism>
<keyword evidence="5" id="KW-0408">Iron</keyword>
<dbReference type="STRING" id="502025.Hoch_2539"/>
<dbReference type="GO" id="GO:0097506">
    <property type="term" value="F:deaminated base DNA N-glycosylase activity"/>
    <property type="evidence" value="ECO:0007669"/>
    <property type="project" value="UniProtKB-ARBA"/>
</dbReference>
<proteinExistence type="predicted"/>
<dbReference type="SMART" id="SM00987">
    <property type="entry name" value="UreE_C"/>
    <property type="match status" value="1"/>
</dbReference>
<accession>D0LKM6</accession>
<dbReference type="KEGG" id="hoh:Hoch_2539"/>
<keyword evidence="10" id="KW-1185">Reference proteome</keyword>
<keyword evidence="4" id="KW-0378">Hydrolase</keyword>
<dbReference type="Pfam" id="PF03167">
    <property type="entry name" value="UDG"/>
    <property type="match status" value="1"/>
</dbReference>
<dbReference type="InterPro" id="IPR005122">
    <property type="entry name" value="Uracil-DNA_glycosylase-like"/>
</dbReference>
<dbReference type="SUPFAM" id="SSF52141">
    <property type="entry name" value="Uracil-DNA glycosylase-like"/>
    <property type="match status" value="1"/>
</dbReference>
<keyword evidence="1" id="KW-0004">4Fe-4S</keyword>
<dbReference type="OrthoDB" id="9789139at2"/>
<feature type="domain" description="Uracil-DNA glycosylase-like" evidence="8">
    <location>
        <begin position="38"/>
        <end position="200"/>
    </location>
</feature>
<evidence type="ECO:0000256" key="1">
    <source>
        <dbReference type="ARBA" id="ARBA00022485"/>
    </source>
</evidence>
<dbReference type="GO" id="GO:0051539">
    <property type="term" value="F:4 iron, 4 sulfur cluster binding"/>
    <property type="evidence" value="ECO:0007669"/>
    <property type="project" value="UniProtKB-KW"/>
</dbReference>
<dbReference type="RefSeq" id="WP_012827682.1">
    <property type="nucleotide sequence ID" value="NC_013440.1"/>
</dbReference>
<evidence type="ECO:0000259" key="8">
    <source>
        <dbReference type="SMART" id="SM00986"/>
    </source>
</evidence>
<dbReference type="InterPro" id="IPR036895">
    <property type="entry name" value="Uracil-DNA_glycosylase-like_sf"/>
</dbReference>
<evidence type="ECO:0000256" key="3">
    <source>
        <dbReference type="ARBA" id="ARBA00022763"/>
    </source>
</evidence>
<evidence type="ECO:0000256" key="7">
    <source>
        <dbReference type="ARBA" id="ARBA00023204"/>
    </source>
</evidence>
<dbReference type="PANTHER" id="PTHR33693:SF1">
    <property type="entry name" value="TYPE-4 URACIL-DNA GLYCOSYLASE"/>
    <property type="match status" value="1"/>
</dbReference>
<evidence type="ECO:0000256" key="4">
    <source>
        <dbReference type="ARBA" id="ARBA00022801"/>
    </source>
</evidence>
<name>D0LKM6_HALO1</name>
<dbReference type="SMART" id="SM00986">
    <property type="entry name" value="UDG"/>
    <property type="match status" value="1"/>
</dbReference>
<evidence type="ECO:0000256" key="2">
    <source>
        <dbReference type="ARBA" id="ARBA00022723"/>
    </source>
</evidence>
<dbReference type="AlphaFoldDB" id="D0LKM6"/>
<dbReference type="InterPro" id="IPR051536">
    <property type="entry name" value="UDG_Type-4/5"/>
</dbReference>
<dbReference type="GO" id="GO:0046872">
    <property type="term" value="F:metal ion binding"/>
    <property type="evidence" value="ECO:0007669"/>
    <property type="project" value="UniProtKB-KW"/>
</dbReference>
<dbReference type="Gene3D" id="3.40.470.10">
    <property type="entry name" value="Uracil-DNA glycosylase-like domain"/>
    <property type="match status" value="1"/>
</dbReference>
<evidence type="ECO:0000313" key="9">
    <source>
        <dbReference type="EMBL" id="ACY15074.1"/>
    </source>
</evidence>
<keyword evidence="6" id="KW-0411">Iron-sulfur</keyword>
<evidence type="ECO:0000313" key="10">
    <source>
        <dbReference type="Proteomes" id="UP000001880"/>
    </source>
</evidence>
<protein>
    <submittedName>
        <fullName evidence="9">Uracil-DNA glycosylase superfamily</fullName>
    </submittedName>
</protein>
<gene>
    <name evidence="9" type="ordered locus">Hoch_2539</name>
</gene>
<sequence length="213" mass="23317">MTPTANPPAQRATQRALRTHIDALRLCRLCPDMHAPPIPGPPVVSPLMLLGQAPGRHEGRVGRPFGWKAGKTLFTWFAGIGLPEEALRQRVYIAAVCRCFPGPHPSGGGDRVPKRAEIERCHGWLAREIELLRPRLIIPIGKLAIAQLMPVRKLSEVVGGCHRIAFAGHTLDAIPLPHPSGISTWHRRPPGSLLLAEALERIAAHAAFNRLLR</sequence>
<dbReference type="Proteomes" id="UP000001880">
    <property type="component" value="Chromosome"/>
</dbReference>
<reference evidence="9 10" key="1">
    <citation type="journal article" date="2010" name="Stand. Genomic Sci.">
        <title>Complete genome sequence of Haliangium ochraceum type strain (SMP-2).</title>
        <authorList>
            <consortium name="US DOE Joint Genome Institute (JGI-PGF)"/>
            <person name="Ivanova N."/>
            <person name="Daum C."/>
            <person name="Lang E."/>
            <person name="Abt B."/>
            <person name="Kopitz M."/>
            <person name="Saunders E."/>
            <person name="Lapidus A."/>
            <person name="Lucas S."/>
            <person name="Glavina Del Rio T."/>
            <person name="Nolan M."/>
            <person name="Tice H."/>
            <person name="Copeland A."/>
            <person name="Cheng J.F."/>
            <person name="Chen F."/>
            <person name="Bruce D."/>
            <person name="Goodwin L."/>
            <person name="Pitluck S."/>
            <person name="Mavromatis K."/>
            <person name="Pati A."/>
            <person name="Mikhailova N."/>
            <person name="Chen A."/>
            <person name="Palaniappan K."/>
            <person name="Land M."/>
            <person name="Hauser L."/>
            <person name="Chang Y.J."/>
            <person name="Jeffries C.D."/>
            <person name="Detter J.C."/>
            <person name="Brettin T."/>
            <person name="Rohde M."/>
            <person name="Goker M."/>
            <person name="Bristow J."/>
            <person name="Markowitz V."/>
            <person name="Eisen J.A."/>
            <person name="Hugenholtz P."/>
            <person name="Kyrpides N.C."/>
            <person name="Klenk H.P."/>
        </authorList>
    </citation>
    <scope>NUCLEOTIDE SEQUENCE [LARGE SCALE GENOMIC DNA]</scope>
    <source>
        <strain evidence="10">DSM 14365 / CIP 107738 / JCM 11303 / AJ 13395 / SMP-2</strain>
    </source>
</reference>
<keyword evidence="7" id="KW-0234">DNA repair</keyword>
<dbReference type="HOGENOM" id="CLU_044815_3_0_7"/>
<evidence type="ECO:0000256" key="6">
    <source>
        <dbReference type="ARBA" id="ARBA00023014"/>
    </source>
</evidence>
<dbReference type="eggNOG" id="COG1573">
    <property type="taxonomic scope" value="Bacteria"/>
</dbReference>
<dbReference type="PANTHER" id="PTHR33693">
    <property type="entry name" value="TYPE-5 URACIL-DNA GLYCOSYLASE"/>
    <property type="match status" value="1"/>
</dbReference>
<dbReference type="GO" id="GO:0006281">
    <property type="term" value="P:DNA repair"/>
    <property type="evidence" value="ECO:0007669"/>
    <property type="project" value="UniProtKB-KW"/>
</dbReference>
<keyword evidence="3" id="KW-0227">DNA damage</keyword>
<keyword evidence="2" id="KW-0479">Metal-binding</keyword>